<dbReference type="EMBL" id="JBHULU010000004">
    <property type="protein sequence ID" value="MFD2513018.1"/>
    <property type="molecule type" value="Genomic_DNA"/>
</dbReference>
<evidence type="ECO:0000313" key="2">
    <source>
        <dbReference type="Proteomes" id="UP001597544"/>
    </source>
</evidence>
<keyword evidence="2" id="KW-1185">Reference proteome</keyword>
<dbReference type="Gene3D" id="2.40.128.460">
    <property type="entry name" value="Periplasmic lysozyme inhibitor of I-type lysozyme"/>
    <property type="match status" value="1"/>
</dbReference>
<organism evidence="1 2">
    <name type="scientific">Pontibacter locisalis</name>
    <dbReference type="NCBI Taxonomy" id="1719035"/>
    <lineage>
        <taxon>Bacteria</taxon>
        <taxon>Pseudomonadati</taxon>
        <taxon>Bacteroidota</taxon>
        <taxon>Cytophagia</taxon>
        <taxon>Cytophagales</taxon>
        <taxon>Hymenobacteraceae</taxon>
        <taxon>Pontibacter</taxon>
    </lineage>
</organism>
<dbReference type="PROSITE" id="PS51257">
    <property type="entry name" value="PROKAR_LIPOPROTEIN"/>
    <property type="match status" value="1"/>
</dbReference>
<sequence length="207" mass="23000">MKSLNLYLLTITAAFVLSCGTESGKEEAASEEVAAEEVLPSEPENPVDAISYQQELKAGGMQFDVSTTGLGSMRTLTVLVAREDQQPTRIDEPIEGTVMNTTVTDLNQNKKPELLVFVNSGGTGSYGTVYGYEFEREYWGQLKMPELSPELQKDYMGHDKYEVVNNRLIRTFPIYLDTDPNCCPTGGQHTIVYKLDDALNLQVEKVD</sequence>
<dbReference type="Proteomes" id="UP001597544">
    <property type="component" value="Unassembled WGS sequence"/>
</dbReference>
<dbReference type="InterPro" id="IPR038643">
    <property type="entry name" value="PliI_sf"/>
</dbReference>
<proteinExistence type="predicted"/>
<protein>
    <submittedName>
        <fullName evidence="1">Uncharacterized protein</fullName>
    </submittedName>
</protein>
<dbReference type="RefSeq" id="WP_377503477.1">
    <property type="nucleotide sequence ID" value="NZ_JBHULU010000004.1"/>
</dbReference>
<reference evidence="2" key="1">
    <citation type="journal article" date="2019" name="Int. J. Syst. Evol. Microbiol.">
        <title>The Global Catalogue of Microorganisms (GCM) 10K type strain sequencing project: providing services to taxonomists for standard genome sequencing and annotation.</title>
        <authorList>
            <consortium name="The Broad Institute Genomics Platform"/>
            <consortium name="The Broad Institute Genome Sequencing Center for Infectious Disease"/>
            <person name="Wu L."/>
            <person name="Ma J."/>
        </authorList>
    </citation>
    <scope>NUCLEOTIDE SEQUENCE [LARGE SCALE GENOMIC DNA]</scope>
    <source>
        <strain evidence="2">KCTC 42498</strain>
    </source>
</reference>
<name>A0ABW5IJC5_9BACT</name>
<accession>A0ABW5IJC5</accession>
<gene>
    <name evidence="1" type="ORF">ACFSRY_04015</name>
</gene>
<comment type="caution">
    <text evidence="1">The sequence shown here is derived from an EMBL/GenBank/DDBJ whole genome shotgun (WGS) entry which is preliminary data.</text>
</comment>
<evidence type="ECO:0000313" key="1">
    <source>
        <dbReference type="EMBL" id="MFD2513018.1"/>
    </source>
</evidence>